<keyword evidence="1" id="KW-1133">Transmembrane helix</keyword>
<comment type="caution">
    <text evidence="3">The sequence shown here is derived from an EMBL/GenBank/DDBJ whole genome shotgun (WGS) entry which is preliminary data.</text>
</comment>
<feature type="transmembrane region" description="Helical" evidence="1">
    <location>
        <begin position="56"/>
        <end position="73"/>
    </location>
</feature>
<organism evidence="3 4">
    <name type="scientific">Negadavirga shengliensis</name>
    <dbReference type="NCBI Taxonomy" id="1389218"/>
    <lineage>
        <taxon>Bacteria</taxon>
        <taxon>Pseudomonadati</taxon>
        <taxon>Bacteroidota</taxon>
        <taxon>Cytophagia</taxon>
        <taxon>Cytophagales</taxon>
        <taxon>Cyclobacteriaceae</taxon>
        <taxon>Negadavirga</taxon>
    </lineage>
</organism>
<sequence>MSRRIRSGNQMLGVLILLIGALLLLKEMGDFLPYWLFTWPMILIVIGLYTGIKNGFQNFGAVILLLVGGYFLLKDKMNLPIEIGPYLLPAALIFLGLYILFRRKKKLDIDWKDWEGNYDRWERKIRTGKPGKEKSKDDDSDFLNVEAIFCGIKRKVISKNFQGGEVSTVFGGTDIDFLHADIEKQAVINVSVVFGGLKLLVPAHWDVQTSLNNVAAGVEDKRYVQQGTVDPDKRLVITGSVVFGGIEITSY</sequence>
<dbReference type="Pfam" id="PF22570">
    <property type="entry name" value="LiaF-TM"/>
    <property type="match status" value="1"/>
</dbReference>
<dbReference type="RefSeq" id="WP_377065356.1">
    <property type="nucleotide sequence ID" value="NZ_JBHSJJ010000007.1"/>
</dbReference>
<feature type="transmembrane region" description="Helical" evidence="1">
    <location>
        <begin position="85"/>
        <end position="101"/>
    </location>
</feature>
<reference evidence="4" key="1">
    <citation type="journal article" date="2019" name="Int. J. Syst. Evol. Microbiol.">
        <title>The Global Catalogue of Microorganisms (GCM) 10K type strain sequencing project: providing services to taxonomists for standard genome sequencing and annotation.</title>
        <authorList>
            <consortium name="The Broad Institute Genomics Platform"/>
            <consortium name="The Broad Institute Genome Sequencing Center for Infectious Disease"/>
            <person name="Wu L."/>
            <person name="Ma J."/>
        </authorList>
    </citation>
    <scope>NUCLEOTIDE SEQUENCE [LARGE SCALE GENOMIC DNA]</scope>
    <source>
        <strain evidence="4">CGMCC 4.7466</strain>
    </source>
</reference>
<dbReference type="EMBL" id="JBHSJJ010000007">
    <property type="protein sequence ID" value="MFC4872775.1"/>
    <property type="molecule type" value="Genomic_DNA"/>
</dbReference>
<dbReference type="PANTHER" id="PTHR40763">
    <property type="entry name" value="MEMBRANE PROTEIN-RELATED"/>
    <property type="match status" value="1"/>
</dbReference>
<feature type="domain" description="LiaF transmembrane" evidence="2">
    <location>
        <begin position="12"/>
        <end position="106"/>
    </location>
</feature>
<dbReference type="Proteomes" id="UP001595818">
    <property type="component" value="Unassembled WGS sequence"/>
</dbReference>
<protein>
    <submittedName>
        <fullName evidence="3">LiaI-LiaF-like domain-containing protein</fullName>
    </submittedName>
</protein>
<dbReference type="InterPro" id="IPR054331">
    <property type="entry name" value="LiaF_TM"/>
</dbReference>
<keyword evidence="1" id="KW-0472">Membrane</keyword>
<dbReference type="PANTHER" id="PTHR40763:SF5">
    <property type="entry name" value="MEMBRANE PROTEIN"/>
    <property type="match status" value="1"/>
</dbReference>
<keyword evidence="1" id="KW-0812">Transmembrane</keyword>
<evidence type="ECO:0000313" key="3">
    <source>
        <dbReference type="EMBL" id="MFC4872775.1"/>
    </source>
</evidence>
<keyword evidence="4" id="KW-1185">Reference proteome</keyword>
<feature type="transmembrane region" description="Helical" evidence="1">
    <location>
        <begin position="7"/>
        <end position="25"/>
    </location>
</feature>
<evidence type="ECO:0000256" key="1">
    <source>
        <dbReference type="SAM" id="Phobius"/>
    </source>
</evidence>
<evidence type="ECO:0000259" key="2">
    <source>
        <dbReference type="Pfam" id="PF22570"/>
    </source>
</evidence>
<proteinExistence type="predicted"/>
<evidence type="ECO:0000313" key="4">
    <source>
        <dbReference type="Proteomes" id="UP001595818"/>
    </source>
</evidence>
<gene>
    <name evidence="3" type="ORF">ACFPFU_13855</name>
</gene>
<accession>A0ABV9T226</accession>
<name>A0ABV9T226_9BACT</name>
<feature type="transmembrane region" description="Helical" evidence="1">
    <location>
        <begin position="31"/>
        <end position="49"/>
    </location>
</feature>